<dbReference type="CDD" id="cd03528">
    <property type="entry name" value="Rieske_RO_ferredoxin"/>
    <property type="match status" value="1"/>
</dbReference>
<gene>
    <name evidence="8" type="ORF">DF051_19735</name>
</gene>
<comment type="caution">
    <text evidence="8">The sequence shown here is derived from an EMBL/GenBank/DDBJ whole genome shotgun (WGS) entry which is preliminary data.</text>
</comment>
<dbReference type="PANTHER" id="PTHR21496:SF0">
    <property type="entry name" value="RIESKE DOMAIN-CONTAINING PROTEIN"/>
    <property type="match status" value="1"/>
</dbReference>
<proteinExistence type="inferred from homology"/>
<dbReference type="Pfam" id="PF00355">
    <property type="entry name" value="Rieske"/>
    <property type="match status" value="1"/>
</dbReference>
<evidence type="ECO:0000256" key="2">
    <source>
        <dbReference type="ARBA" id="ARBA00022723"/>
    </source>
</evidence>
<evidence type="ECO:0000256" key="4">
    <source>
        <dbReference type="ARBA" id="ARBA00023014"/>
    </source>
</evidence>
<sequence>MTQWIDTGALADIDDEDVARFDHAGHTYAIYRIDGEVYASDGLCTHEQVHLADGLVIDHVIECPKHNGRFDVRDGRPLSAPACEKLRTYRAKIEGGRILIEV</sequence>
<evidence type="ECO:0000313" key="9">
    <source>
        <dbReference type="Proteomes" id="UP000277921"/>
    </source>
</evidence>
<comment type="similarity">
    <text evidence="6">Belongs to the bacterial ring-hydroxylating dioxygenase ferredoxin component family.</text>
</comment>
<dbReference type="EMBL" id="QTQV01000011">
    <property type="protein sequence ID" value="RQT13705.1"/>
    <property type="molecule type" value="Genomic_DNA"/>
</dbReference>
<dbReference type="GO" id="GO:0046872">
    <property type="term" value="F:metal ion binding"/>
    <property type="evidence" value="ECO:0007669"/>
    <property type="project" value="UniProtKB-KW"/>
</dbReference>
<dbReference type="AlphaFoldDB" id="A0A3N8PQX3"/>
<keyword evidence="4" id="KW-0411">Iron-sulfur</keyword>
<evidence type="ECO:0000256" key="6">
    <source>
        <dbReference type="ARBA" id="ARBA00038001"/>
    </source>
</evidence>
<protein>
    <submittedName>
        <fullName evidence="8">Non-heme iron oxygenase ferredoxin subunit</fullName>
    </submittedName>
</protein>
<keyword evidence="1" id="KW-0001">2Fe-2S</keyword>
<dbReference type="GO" id="GO:0051537">
    <property type="term" value="F:2 iron, 2 sulfur cluster binding"/>
    <property type="evidence" value="ECO:0007669"/>
    <property type="project" value="UniProtKB-KW"/>
</dbReference>
<evidence type="ECO:0000259" key="7">
    <source>
        <dbReference type="PROSITE" id="PS51296"/>
    </source>
</evidence>
<comment type="cofactor">
    <cofactor evidence="5">
        <name>[2Fe-2S] cluster</name>
        <dbReference type="ChEBI" id="CHEBI:190135"/>
    </cofactor>
</comment>
<feature type="domain" description="Rieske" evidence="7">
    <location>
        <begin position="5"/>
        <end position="100"/>
    </location>
</feature>
<dbReference type="Proteomes" id="UP000277921">
    <property type="component" value="Unassembled WGS sequence"/>
</dbReference>
<evidence type="ECO:0000256" key="5">
    <source>
        <dbReference type="ARBA" id="ARBA00034078"/>
    </source>
</evidence>
<evidence type="ECO:0000313" key="8">
    <source>
        <dbReference type="EMBL" id="RQT13705.1"/>
    </source>
</evidence>
<dbReference type="InterPro" id="IPR036922">
    <property type="entry name" value="Rieske_2Fe-2S_sf"/>
</dbReference>
<dbReference type="InterPro" id="IPR017941">
    <property type="entry name" value="Rieske_2Fe-2S"/>
</dbReference>
<dbReference type="Gene3D" id="2.102.10.10">
    <property type="entry name" value="Rieske [2Fe-2S] iron-sulphur domain"/>
    <property type="match status" value="1"/>
</dbReference>
<dbReference type="PROSITE" id="PS51296">
    <property type="entry name" value="RIESKE"/>
    <property type="match status" value="1"/>
</dbReference>
<dbReference type="RefSeq" id="WP_124580794.1">
    <property type="nucleotide sequence ID" value="NZ_QTQV01000011.1"/>
</dbReference>
<keyword evidence="2" id="KW-0479">Metal-binding</keyword>
<organism evidence="8 9">
    <name type="scientific">Burkholderia contaminans</name>
    <dbReference type="NCBI Taxonomy" id="488447"/>
    <lineage>
        <taxon>Bacteria</taxon>
        <taxon>Pseudomonadati</taxon>
        <taxon>Pseudomonadota</taxon>
        <taxon>Betaproteobacteria</taxon>
        <taxon>Burkholderiales</taxon>
        <taxon>Burkholderiaceae</taxon>
        <taxon>Burkholderia</taxon>
        <taxon>Burkholderia cepacia complex</taxon>
    </lineage>
</organism>
<dbReference type="PANTHER" id="PTHR21496">
    <property type="entry name" value="FERREDOXIN-RELATED"/>
    <property type="match status" value="1"/>
</dbReference>
<evidence type="ECO:0000256" key="3">
    <source>
        <dbReference type="ARBA" id="ARBA00023004"/>
    </source>
</evidence>
<name>A0A3N8PQX3_9BURK</name>
<reference evidence="8 9" key="1">
    <citation type="submission" date="2018-08" db="EMBL/GenBank/DDBJ databases">
        <title>Comparative analysis of Burkholderia isolates from Puerto Rico.</title>
        <authorList>
            <person name="Hall C."/>
            <person name="Sahl J."/>
            <person name="Wagner D."/>
        </authorList>
    </citation>
    <scope>NUCLEOTIDE SEQUENCE [LARGE SCALE GENOMIC DNA]</scope>
    <source>
        <strain evidence="8 9">Bp9025</strain>
    </source>
</reference>
<evidence type="ECO:0000256" key="1">
    <source>
        <dbReference type="ARBA" id="ARBA00022714"/>
    </source>
</evidence>
<dbReference type="SUPFAM" id="SSF50022">
    <property type="entry name" value="ISP domain"/>
    <property type="match status" value="1"/>
</dbReference>
<accession>A0A3N8PQX3</accession>
<keyword evidence="3" id="KW-0408">Iron</keyword>